<evidence type="ECO:0000256" key="1">
    <source>
        <dbReference type="SAM" id="MobiDB-lite"/>
    </source>
</evidence>
<dbReference type="PROSITE" id="PS51257">
    <property type="entry name" value="PROKAR_LIPOPROTEIN"/>
    <property type="match status" value="1"/>
</dbReference>
<protein>
    <submittedName>
        <fullName evidence="3">Uncharacterized protein DUF732</fullName>
    </submittedName>
</protein>
<dbReference type="RefSeq" id="WP_116023087.1">
    <property type="nucleotide sequence ID" value="NZ_QTTT01000001.1"/>
</dbReference>
<sequence>MRRIILTAVLSGLVLTGCGSSDDDPKDPPAATAPGTGGGGGAVPPSGDGGTGSVTPQKLQAFLSDVAKIDAGLAAKPDQSLTVALAVCKDLTSGKNDAAAAGAASARLSAGAGVDLELEPSKRFVQAAKTHICRP</sequence>
<gene>
    <name evidence="3" type="ORF">DFJ69_3086</name>
</gene>
<evidence type="ECO:0000313" key="3">
    <source>
        <dbReference type="EMBL" id="REE97613.1"/>
    </source>
</evidence>
<dbReference type="AlphaFoldDB" id="A0A3D9SUB5"/>
<dbReference type="EMBL" id="QTTT01000001">
    <property type="protein sequence ID" value="REE97613.1"/>
    <property type="molecule type" value="Genomic_DNA"/>
</dbReference>
<accession>A0A3D9SUB5</accession>
<comment type="caution">
    <text evidence="3">The sequence shown here is derived from an EMBL/GenBank/DDBJ whole genome shotgun (WGS) entry which is preliminary data.</text>
</comment>
<evidence type="ECO:0000313" key="4">
    <source>
        <dbReference type="Proteomes" id="UP000256661"/>
    </source>
</evidence>
<proteinExistence type="predicted"/>
<feature type="region of interest" description="Disordered" evidence="1">
    <location>
        <begin position="18"/>
        <end position="56"/>
    </location>
</feature>
<evidence type="ECO:0000259" key="2">
    <source>
        <dbReference type="Pfam" id="PF05305"/>
    </source>
</evidence>
<dbReference type="InterPro" id="IPR007969">
    <property type="entry name" value="DUF732"/>
</dbReference>
<reference evidence="3 4" key="1">
    <citation type="submission" date="2018-08" db="EMBL/GenBank/DDBJ databases">
        <title>Sequencing the genomes of 1000 actinobacteria strains.</title>
        <authorList>
            <person name="Klenk H.-P."/>
        </authorList>
    </citation>
    <scope>NUCLEOTIDE SEQUENCE [LARGE SCALE GENOMIC DNA]</scope>
    <source>
        <strain evidence="3 4">DSM 43927</strain>
    </source>
</reference>
<name>A0A3D9SUB5_9ACTN</name>
<dbReference type="Proteomes" id="UP000256661">
    <property type="component" value="Unassembled WGS sequence"/>
</dbReference>
<keyword evidence="4" id="KW-1185">Reference proteome</keyword>
<organism evidence="3 4">
    <name type="scientific">Thermomonospora umbrina</name>
    <dbReference type="NCBI Taxonomy" id="111806"/>
    <lineage>
        <taxon>Bacteria</taxon>
        <taxon>Bacillati</taxon>
        <taxon>Actinomycetota</taxon>
        <taxon>Actinomycetes</taxon>
        <taxon>Streptosporangiales</taxon>
        <taxon>Thermomonosporaceae</taxon>
        <taxon>Thermomonospora</taxon>
    </lineage>
</organism>
<feature type="compositionally biased region" description="Gly residues" evidence="1">
    <location>
        <begin position="35"/>
        <end position="52"/>
    </location>
</feature>
<dbReference type="Pfam" id="PF05305">
    <property type="entry name" value="DUF732"/>
    <property type="match status" value="1"/>
</dbReference>
<feature type="domain" description="DUF732" evidence="2">
    <location>
        <begin position="60"/>
        <end position="133"/>
    </location>
</feature>